<dbReference type="Gene3D" id="1.20.120.1220">
    <property type="match status" value="1"/>
</dbReference>
<dbReference type="RefSeq" id="WP_096779492.1">
    <property type="nucleotide sequence ID" value="NZ_CP012621.1"/>
</dbReference>
<feature type="transmembrane region" description="Helical" evidence="1">
    <location>
        <begin position="116"/>
        <end position="136"/>
    </location>
</feature>
<dbReference type="Proteomes" id="UP000217763">
    <property type="component" value="Chromosome"/>
</dbReference>
<reference evidence="4" key="1">
    <citation type="submission" date="2015-09" db="EMBL/GenBank/DDBJ databases">
        <authorList>
            <person name="Shao Z."/>
            <person name="Wang L."/>
        </authorList>
    </citation>
    <scope>NUCLEOTIDE SEQUENCE [LARGE SCALE GENOMIC DNA]</scope>
    <source>
        <strain evidence="4">F13-1</strain>
    </source>
</reference>
<protein>
    <recommendedName>
        <fullName evidence="2">Prepilin type IV endopeptidase peptidase domain-containing protein</fullName>
    </recommendedName>
</protein>
<proteinExistence type="predicted"/>
<keyword evidence="1" id="KW-1133">Transmembrane helix</keyword>
<dbReference type="GO" id="GO:0016020">
    <property type="term" value="C:membrane"/>
    <property type="evidence" value="ECO:0007669"/>
    <property type="project" value="InterPro"/>
</dbReference>
<feature type="domain" description="Prepilin type IV endopeptidase peptidase" evidence="2">
    <location>
        <begin position="4"/>
        <end position="106"/>
    </location>
</feature>
<name>A0A291HQF0_9GAMM</name>
<sequence>MFLAIFLFLVWFAVVDVRKGKVANLLVCYLLLFVVVLGASGALPFFDLIDNRYRFVLLVVALLLGFLGNVFGAADIKIILILALVIPFDPLLHALMIAFSTLAIWWLLWDRRRREYPFIPFLTLGFGLSLWMHGILL</sequence>
<evidence type="ECO:0000313" key="3">
    <source>
        <dbReference type="EMBL" id="ATG74456.1"/>
    </source>
</evidence>
<keyword evidence="1" id="KW-0812">Transmembrane</keyword>
<dbReference type="InterPro" id="IPR000045">
    <property type="entry name" value="Prepilin_IV_endopep_pep"/>
</dbReference>
<dbReference type="GO" id="GO:0004190">
    <property type="term" value="F:aspartic-type endopeptidase activity"/>
    <property type="evidence" value="ECO:0007669"/>
    <property type="project" value="InterPro"/>
</dbReference>
<gene>
    <name evidence="3" type="ORF">AN401_11820</name>
</gene>
<keyword evidence="4" id="KW-1185">Reference proteome</keyword>
<evidence type="ECO:0000259" key="2">
    <source>
        <dbReference type="Pfam" id="PF01478"/>
    </source>
</evidence>
<organism evidence="3 4">
    <name type="scientific">Zobellella denitrificans</name>
    <dbReference type="NCBI Taxonomy" id="347534"/>
    <lineage>
        <taxon>Bacteria</taxon>
        <taxon>Pseudomonadati</taxon>
        <taxon>Pseudomonadota</taxon>
        <taxon>Gammaproteobacteria</taxon>
        <taxon>Aeromonadales</taxon>
        <taxon>Aeromonadaceae</taxon>
        <taxon>Zobellella</taxon>
    </lineage>
</organism>
<dbReference type="EMBL" id="CP012621">
    <property type="protein sequence ID" value="ATG74456.1"/>
    <property type="molecule type" value="Genomic_DNA"/>
</dbReference>
<keyword evidence="1" id="KW-0472">Membrane</keyword>
<dbReference type="AlphaFoldDB" id="A0A291HQF0"/>
<feature type="transmembrane region" description="Helical" evidence="1">
    <location>
        <begin position="91"/>
        <end position="109"/>
    </location>
</feature>
<dbReference type="Pfam" id="PF01478">
    <property type="entry name" value="Peptidase_A24"/>
    <property type="match status" value="1"/>
</dbReference>
<evidence type="ECO:0000256" key="1">
    <source>
        <dbReference type="SAM" id="Phobius"/>
    </source>
</evidence>
<evidence type="ECO:0000313" key="4">
    <source>
        <dbReference type="Proteomes" id="UP000217763"/>
    </source>
</evidence>
<feature type="transmembrane region" description="Helical" evidence="1">
    <location>
        <begin position="29"/>
        <end position="49"/>
    </location>
</feature>
<feature type="transmembrane region" description="Helical" evidence="1">
    <location>
        <begin position="56"/>
        <end position="85"/>
    </location>
</feature>
<accession>A0A291HQF0</accession>
<dbReference type="KEGG" id="zdf:AN401_11820"/>